<reference evidence="2 3" key="1">
    <citation type="submission" date="2024-03" db="EMBL/GenBank/DDBJ databases">
        <title>Adaptation during the transition from Ophiocordyceps entomopathogen to insect associate is accompanied by gene loss and intensified selection.</title>
        <authorList>
            <person name="Ward C.M."/>
            <person name="Onetto C.A."/>
            <person name="Borneman A.R."/>
        </authorList>
    </citation>
    <scope>NUCLEOTIDE SEQUENCE [LARGE SCALE GENOMIC DNA]</scope>
    <source>
        <strain evidence="2">AWRI1</strain>
        <tissue evidence="2">Single Adult Female</tissue>
    </source>
</reference>
<dbReference type="Pfam" id="PF12937">
    <property type="entry name" value="F-box-like"/>
    <property type="match status" value="1"/>
</dbReference>
<proteinExistence type="predicted"/>
<evidence type="ECO:0000313" key="3">
    <source>
        <dbReference type="Proteomes" id="UP001367676"/>
    </source>
</evidence>
<dbReference type="InterPro" id="IPR032675">
    <property type="entry name" value="LRR_dom_sf"/>
</dbReference>
<organism evidence="2 3">
    <name type="scientific">Parthenolecanium corni</name>
    <dbReference type="NCBI Taxonomy" id="536013"/>
    <lineage>
        <taxon>Eukaryota</taxon>
        <taxon>Metazoa</taxon>
        <taxon>Ecdysozoa</taxon>
        <taxon>Arthropoda</taxon>
        <taxon>Hexapoda</taxon>
        <taxon>Insecta</taxon>
        <taxon>Pterygota</taxon>
        <taxon>Neoptera</taxon>
        <taxon>Paraneoptera</taxon>
        <taxon>Hemiptera</taxon>
        <taxon>Sternorrhyncha</taxon>
        <taxon>Coccoidea</taxon>
        <taxon>Coccidae</taxon>
        <taxon>Parthenolecanium</taxon>
    </lineage>
</organism>
<evidence type="ECO:0000313" key="2">
    <source>
        <dbReference type="EMBL" id="KAK7604672.1"/>
    </source>
</evidence>
<gene>
    <name evidence="2" type="ORF">V9T40_005858</name>
</gene>
<feature type="domain" description="F-box" evidence="1">
    <location>
        <begin position="14"/>
        <end position="55"/>
    </location>
</feature>
<dbReference type="SUPFAM" id="SSF81383">
    <property type="entry name" value="F-box domain"/>
    <property type="match status" value="1"/>
</dbReference>
<dbReference type="AlphaFoldDB" id="A0AAN9TTL7"/>
<dbReference type="Gene3D" id="3.80.10.10">
    <property type="entry name" value="Ribonuclease Inhibitor"/>
    <property type="match status" value="1"/>
</dbReference>
<comment type="caution">
    <text evidence="2">The sequence shown here is derived from an EMBL/GenBank/DDBJ whole genome shotgun (WGS) entry which is preliminary data.</text>
</comment>
<protein>
    <recommendedName>
        <fullName evidence="1">F-box domain-containing protein</fullName>
    </recommendedName>
</protein>
<dbReference type="InterPro" id="IPR001810">
    <property type="entry name" value="F-box_dom"/>
</dbReference>
<dbReference type="SMART" id="SM00256">
    <property type="entry name" value="FBOX"/>
    <property type="match status" value="1"/>
</dbReference>
<dbReference type="SUPFAM" id="SSF52047">
    <property type="entry name" value="RNI-like"/>
    <property type="match status" value="1"/>
</dbReference>
<dbReference type="EMBL" id="JBBCAQ010000003">
    <property type="protein sequence ID" value="KAK7604672.1"/>
    <property type="molecule type" value="Genomic_DNA"/>
</dbReference>
<sequence>MSSAYRSRAVFPTLPEETWAEIFSYLSDLDDRKSFRSTCRHLYRACNRSRFQMDEEMVFRGDYYSNTAILSLSNSPRKILNVKLTQAHLAGDSGDLILEFFRAKGPNVYSLTLDKCKIGPRVLRDIIEYCSNLQSISLIYADVISENTFINFVSLVNDGIVRRDVTSFALIQDGCLTCVRKTTLTNRRFLRIFDIFPNIKNLIMIVVVGEGFDRFSTISADVTSDVEFTFSSIHYQISKMRQQLETLTLHIYNFKGVEDSVPILNELSRVPIENLKELSLKYIESQRAIFDLDLVLKFKHLTHFELASSSAKVHNHLDKMVPLTSHVSVRDEERTRTTELTELWNAYAP</sequence>
<evidence type="ECO:0000259" key="1">
    <source>
        <dbReference type="SMART" id="SM00256"/>
    </source>
</evidence>
<dbReference type="InterPro" id="IPR036047">
    <property type="entry name" value="F-box-like_dom_sf"/>
</dbReference>
<dbReference type="Gene3D" id="1.20.1280.50">
    <property type="match status" value="1"/>
</dbReference>
<name>A0AAN9TTL7_9HEMI</name>
<dbReference type="Proteomes" id="UP001367676">
    <property type="component" value="Unassembled WGS sequence"/>
</dbReference>
<accession>A0AAN9TTL7</accession>
<keyword evidence="3" id="KW-1185">Reference proteome</keyword>